<dbReference type="Proteomes" id="UP000299102">
    <property type="component" value="Unassembled WGS sequence"/>
</dbReference>
<dbReference type="AlphaFoldDB" id="A0A4C1TX94"/>
<gene>
    <name evidence="1" type="ORF">EVAR_14425_1</name>
</gene>
<reference evidence="1 2" key="1">
    <citation type="journal article" date="2019" name="Commun. Biol.">
        <title>The bagworm genome reveals a unique fibroin gene that provides high tensile strength.</title>
        <authorList>
            <person name="Kono N."/>
            <person name="Nakamura H."/>
            <person name="Ohtoshi R."/>
            <person name="Tomita M."/>
            <person name="Numata K."/>
            <person name="Arakawa K."/>
        </authorList>
    </citation>
    <scope>NUCLEOTIDE SEQUENCE [LARGE SCALE GENOMIC DNA]</scope>
</reference>
<sequence length="86" mass="9921">MDVSPFYKCQQSTILATRNQRWSATLTSSSAHLVDGRQFCERCGPRIATSTRRFCELCQLVAFFCGFGRGRISRKTPRWLFPLRVD</sequence>
<comment type="caution">
    <text evidence="1">The sequence shown here is derived from an EMBL/GenBank/DDBJ whole genome shotgun (WGS) entry which is preliminary data.</text>
</comment>
<organism evidence="1 2">
    <name type="scientific">Eumeta variegata</name>
    <name type="common">Bagworm moth</name>
    <name type="synonym">Eumeta japonica</name>
    <dbReference type="NCBI Taxonomy" id="151549"/>
    <lineage>
        <taxon>Eukaryota</taxon>
        <taxon>Metazoa</taxon>
        <taxon>Ecdysozoa</taxon>
        <taxon>Arthropoda</taxon>
        <taxon>Hexapoda</taxon>
        <taxon>Insecta</taxon>
        <taxon>Pterygota</taxon>
        <taxon>Neoptera</taxon>
        <taxon>Endopterygota</taxon>
        <taxon>Lepidoptera</taxon>
        <taxon>Glossata</taxon>
        <taxon>Ditrysia</taxon>
        <taxon>Tineoidea</taxon>
        <taxon>Psychidae</taxon>
        <taxon>Oiketicinae</taxon>
        <taxon>Eumeta</taxon>
    </lineage>
</organism>
<name>A0A4C1TX94_EUMVA</name>
<evidence type="ECO:0000313" key="1">
    <source>
        <dbReference type="EMBL" id="GBP18655.1"/>
    </source>
</evidence>
<dbReference type="EMBL" id="BGZK01000099">
    <property type="protein sequence ID" value="GBP18655.1"/>
    <property type="molecule type" value="Genomic_DNA"/>
</dbReference>
<protein>
    <submittedName>
        <fullName evidence="1">Uncharacterized protein</fullName>
    </submittedName>
</protein>
<accession>A0A4C1TX94</accession>
<proteinExistence type="predicted"/>
<keyword evidence="2" id="KW-1185">Reference proteome</keyword>
<evidence type="ECO:0000313" key="2">
    <source>
        <dbReference type="Proteomes" id="UP000299102"/>
    </source>
</evidence>